<proteinExistence type="predicted"/>
<comment type="subcellular location">
    <subcellularLocation>
        <location evidence="1">Nucleus</location>
    </subcellularLocation>
</comment>
<organism evidence="8 9">
    <name type="scientific">Sphagnurus paluster</name>
    <dbReference type="NCBI Taxonomy" id="117069"/>
    <lineage>
        <taxon>Eukaryota</taxon>
        <taxon>Fungi</taxon>
        <taxon>Dikarya</taxon>
        <taxon>Basidiomycota</taxon>
        <taxon>Agaricomycotina</taxon>
        <taxon>Agaricomycetes</taxon>
        <taxon>Agaricomycetidae</taxon>
        <taxon>Agaricales</taxon>
        <taxon>Tricholomatineae</taxon>
        <taxon>Lyophyllaceae</taxon>
        <taxon>Sphagnurus</taxon>
    </lineage>
</organism>
<feature type="compositionally biased region" description="Basic and acidic residues" evidence="6">
    <location>
        <begin position="240"/>
        <end position="254"/>
    </location>
</feature>
<feature type="region of interest" description="Disordered" evidence="6">
    <location>
        <begin position="297"/>
        <end position="335"/>
    </location>
</feature>
<sequence>MAPQWTETEAITPDLGHHSGWDSHANHSYYSLPLRQPLHMPSSSSYTMHSMAPPSLASFSSILTQSESHAFNSFVPSQDWSEAPERQALAKATKDLMALDTHYDYGHYNQPFLPHPPSSDSSSRTPTPTSVSPFPRQPSRTRPQPYPTSTSPKPPQRRTSQPQIPPPQQKPALLSASQKKANHIQSEQKRRANIRRGYEALCECVPALREAIREEEEALAAANDGRNGSSAKRKGKVALKGKDGEEKVDGRAGPRSENVVLSKTIDYINEILDERSALLTRLHNARSALLPGHPALQYQPSYDSGEDPLPPWEREWKGGHGTLGNTCDGDGDESS</sequence>
<evidence type="ECO:0000259" key="7">
    <source>
        <dbReference type="PROSITE" id="PS50888"/>
    </source>
</evidence>
<dbReference type="GO" id="GO:0000981">
    <property type="term" value="F:DNA-binding transcription factor activity, RNA polymerase II-specific"/>
    <property type="evidence" value="ECO:0007669"/>
    <property type="project" value="TreeGrafter"/>
</dbReference>
<evidence type="ECO:0000256" key="4">
    <source>
        <dbReference type="ARBA" id="ARBA00023163"/>
    </source>
</evidence>
<keyword evidence="4" id="KW-0804">Transcription</keyword>
<dbReference type="GO" id="GO:0000978">
    <property type="term" value="F:RNA polymerase II cis-regulatory region sequence-specific DNA binding"/>
    <property type="evidence" value="ECO:0007669"/>
    <property type="project" value="TreeGrafter"/>
</dbReference>
<evidence type="ECO:0000313" key="8">
    <source>
        <dbReference type="EMBL" id="KAG5652162.1"/>
    </source>
</evidence>
<evidence type="ECO:0000313" key="9">
    <source>
        <dbReference type="Proteomes" id="UP000717328"/>
    </source>
</evidence>
<dbReference type="GO" id="GO:0005634">
    <property type="term" value="C:nucleus"/>
    <property type="evidence" value="ECO:0007669"/>
    <property type="project" value="UniProtKB-SubCell"/>
</dbReference>
<dbReference type="InterPro" id="IPR011598">
    <property type="entry name" value="bHLH_dom"/>
</dbReference>
<dbReference type="PANTHER" id="PTHR15741">
    <property type="entry name" value="BASIC HELIX-LOOP-HELIX ZIP TRANSCRIPTION FACTOR"/>
    <property type="match status" value="1"/>
</dbReference>
<dbReference type="PANTHER" id="PTHR15741:SF27">
    <property type="entry name" value="TRANSCRIPTION FACTOR AP-4"/>
    <property type="match status" value="1"/>
</dbReference>
<feature type="region of interest" description="Disordered" evidence="6">
    <location>
        <begin position="108"/>
        <end position="191"/>
    </location>
</feature>
<keyword evidence="2" id="KW-0805">Transcription regulation</keyword>
<dbReference type="SUPFAM" id="SSF47459">
    <property type="entry name" value="HLH, helix-loop-helix DNA-binding domain"/>
    <property type="match status" value="1"/>
</dbReference>
<dbReference type="InterPro" id="IPR036638">
    <property type="entry name" value="HLH_DNA-bd_sf"/>
</dbReference>
<dbReference type="Proteomes" id="UP000717328">
    <property type="component" value="Unassembled WGS sequence"/>
</dbReference>
<dbReference type="GO" id="GO:0046983">
    <property type="term" value="F:protein dimerization activity"/>
    <property type="evidence" value="ECO:0007669"/>
    <property type="project" value="InterPro"/>
</dbReference>
<evidence type="ECO:0000256" key="6">
    <source>
        <dbReference type="SAM" id="MobiDB-lite"/>
    </source>
</evidence>
<keyword evidence="9" id="KW-1185">Reference proteome</keyword>
<evidence type="ECO:0000256" key="2">
    <source>
        <dbReference type="ARBA" id="ARBA00023015"/>
    </source>
</evidence>
<dbReference type="Gene3D" id="4.10.280.10">
    <property type="entry name" value="Helix-loop-helix DNA-binding domain"/>
    <property type="match status" value="1"/>
</dbReference>
<reference evidence="8" key="2">
    <citation type="submission" date="2021-10" db="EMBL/GenBank/DDBJ databases">
        <title>Phylogenomics reveals ancestral predisposition of the termite-cultivated fungus Termitomyces towards a domesticated lifestyle.</title>
        <authorList>
            <person name="Auxier B."/>
            <person name="Grum-Grzhimaylo A."/>
            <person name="Cardenas M.E."/>
            <person name="Lodge J.D."/>
            <person name="Laessoe T."/>
            <person name="Pedersen O."/>
            <person name="Smith M.E."/>
            <person name="Kuyper T.W."/>
            <person name="Franco-Molano E.A."/>
            <person name="Baroni T.J."/>
            <person name="Aanen D.K."/>
        </authorList>
    </citation>
    <scope>NUCLEOTIDE SEQUENCE</scope>
    <source>
        <strain evidence="8">D49</strain>
    </source>
</reference>
<evidence type="ECO:0000256" key="1">
    <source>
        <dbReference type="ARBA" id="ARBA00004123"/>
    </source>
</evidence>
<name>A0A9P7GS35_9AGAR</name>
<dbReference type="Pfam" id="PF00010">
    <property type="entry name" value="HLH"/>
    <property type="match status" value="1"/>
</dbReference>
<dbReference type="EMBL" id="JABCKI010000154">
    <property type="protein sequence ID" value="KAG5652162.1"/>
    <property type="molecule type" value="Genomic_DNA"/>
</dbReference>
<feature type="compositionally biased region" description="Polar residues" evidence="6">
    <location>
        <begin position="138"/>
        <end position="151"/>
    </location>
</feature>
<feature type="region of interest" description="Disordered" evidence="6">
    <location>
        <begin position="220"/>
        <end position="255"/>
    </location>
</feature>
<dbReference type="OrthoDB" id="5778525at2759"/>
<evidence type="ECO:0000256" key="3">
    <source>
        <dbReference type="ARBA" id="ARBA00023125"/>
    </source>
</evidence>
<dbReference type="InterPro" id="IPR052207">
    <property type="entry name" value="Max-like/E-box_TFs"/>
</dbReference>
<reference evidence="8" key="1">
    <citation type="submission" date="2021-02" db="EMBL/GenBank/DDBJ databases">
        <authorList>
            <person name="Nieuwenhuis M."/>
            <person name="Van De Peppel L.J.J."/>
        </authorList>
    </citation>
    <scope>NUCLEOTIDE SEQUENCE</scope>
    <source>
        <strain evidence="8">D49</strain>
    </source>
</reference>
<protein>
    <recommendedName>
        <fullName evidence="7">BHLH domain-containing protein</fullName>
    </recommendedName>
</protein>
<feature type="domain" description="BHLH" evidence="7">
    <location>
        <begin position="178"/>
        <end position="271"/>
    </location>
</feature>
<gene>
    <name evidence="8" type="ORF">H0H81_006047</name>
</gene>
<comment type="caution">
    <text evidence="8">The sequence shown here is derived from an EMBL/GenBank/DDBJ whole genome shotgun (WGS) entry which is preliminary data.</text>
</comment>
<evidence type="ECO:0000256" key="5">
    <source>
        <dbReference type="ARBA" id="ARBA00023242"/>
    </source>
</evidence>
<keyword evidence="3" id="KW-0238">DNA-binding</keyword>
<dbReference type="PROSITE" id="PS50888">
    <property type="entry name" value="BHLH"/>
    <property type="match status" value="1"/>
</dbReference>
<feature type="compositionally biased region" description="Polar residues" evidence="6">
    <location>
        <begin position="175"/>
        <end position="185"/>
    </location>
</feature>
<feature type="compositionally biased region" description="Low complexity" evidence="6">
    <location>
        <begin position="118"/>
        <end position="134"/>
    </location>
</feature>
<dbReference type="AlphaFoldDB" id="A0A9P7GS35"/>
<accession>A0A9P7GS35</accession>
<keyword evidence="5" id="KW-0539">Nucleus</keyword>